<comment type="caution">
    <text evidence="1">The sequence shown here is derived from an EMBL/GenBank/DDBJ whole genome shotgun (WGS) entry which is preliminary data.</text>
</comment>
<dbReference type="Gene3D" id="3.40.50.150">
    <property type="entry name" value="Vaccinia Virus protein VP39"/>
    <property type="match status" value="1"/>
</dbReference>
<evidence type="ECO:0000313" key="2">
    <source>
        <dbReference type="Proteomes" id="UP000775547"/>
    </source>
</evidence>
<dbReference type="AlphaFoldDB" id="A0A9P7G905"/>
<dbReference type="CDD" id="cd02440">
    <property type="entry name" value="AdoMet_MTases"/>
    <property type="match status" value="1"/>
</dbReference>
<dbReference type="Proteomes" id="UP000775547">
    <property type="component" value="Unassembled WGS sequence"/>
</dbReference>
<dbReference type="PANTHER" id="PTHR43591">
    <property type="entry name" value="METHYLTRANSFERASE"/>
    <property type="match status" value="1"/>
</dbReference>
<reference evidence="1" key="2">
    <citation type="submission" date="2021-10" db="EMBL/GenBank/DDBJ databases">
        <title>Phylogenomics reveals ancestral predisposition of the termite-cultivated fungus Termitomyces towards a domesticated lifestyle.</title>
        <authorList>
            <person name="Auxier B."/>
            <person name="Grum-Grzhimaylo A."/>
            <person name="Cardenas M.E."/>
            <person name="Lodge J.D."/>
            <person name="Laessoe T."/>
            <person name="Pedersen O."/>
            <person name="Smith M.E."/>
            <person name="Kuyper T.W."/>
            <person name="Franco-Molano E.A."/>
            <person name="Baroni T.J."/>
            <person name="Aanen D.K."/>
        </authorList>
    </citation>
    <scope>NUCLEOTIDE SEQUENCE</scope>
    <source>
        <strain evidence="1">AP01</strain>
        <tissue evidence="1">Mycelium</tissue>
    </source>
</reference>
<protein>
    <recommendedName>
        <fullName evidence="3">S-adenosyl-L-methionine-dependent methyltransferase</fullName>
    </recommendedName>
</protein>
<evidence type="ECO:0008006" key="3">
    <source>
        <dbReference type="Google" id="ProtNLM"/>
    </source>
</evidence>
<gene>
    <name evidence="1" type="ORF">DXG03_001899</name>
</gene>
<sequence length="280" mass="31476">MSNIVARSFQTEAAPYTLPNDASEWERLDDLHNGWKAYLDHKLSYAPLVENAEQILEIGAGSGAWAIQAAETYPNATVVATDISPLPPRPLPPNVRFQKVNIIEKELPFKPGTFDIIHARLLFIHLPDWEDILERVITLLKPGGWLLVEDVDHFVFEESGNVPPGTQEFFDVYNAYNVAQKVDPMAGSKLAPALRRTNQFSKVNAVEIHCPFRGGSKDPNLNAVGRVMESSLRRVYQAVKPELVTAGLTAELQRRLIEEVDDPEVGSLYMKFYMTWSMKT</sequence>
<dbReference type="OrthoDB" id="506498at2759"/>
<organism evidence="1 2">
    <name type="scientific">Asterophora parasitica</name>
    <dbReference type="NCBI Taxonomy" id="117018"/>
    <lineage>
        <taxon>Eukaryota</taxon>
        <taxon>Fungi</taxon>
        <taxon>Dikarya</taxon>
        <taxon>Basidiomycota</taxon>
        <taxon>Agaricomycotina</taxon>
        <taxon>Agaricomycetes</taxon>
        <taxon>Agaricomycetidae</taxon>
        <taxon>Agaricales</taxon>
        <taxon>Tricholomatineae</taxon>
        <taxon>Lyophyllaceae</taxon>
        <taxon>Asterophora</taxon>
    </lineage>
</organism>
<dbReference type="EMBL" id="JABCKV010000148">
    <property type="protein sequence ID" value="KAG5642892.1"/>
    <property type="molecule type" value="Genomic_DNA"/>
</dbReference>
<name>A0A9P7G905_9AGAR</name>
<proteinExistence type="predicted"/>
<evidence type="ECO:0000313" key="1">
    <source>
        <dbReference type="EMBL" id="KAG5642892.1"/>
    </source>
</evidence>
<keyword evidence="2" id="KW-1185">Reference proteome</keyword>
<dbReference type="SUPFAM" id="SSF53335">
    <property type="entry name" value="S-adenosyl-L-methionine-dependent methyltransferases"/>
    <property type="match status" value="1"/>
</dbReference>
<accession>A0A9P7G905</accession>
<dbReference type="Pfam" id="PF13489">
    <property type="entry name" value="Methyltransf_23"/>
    <property type="match status" value="1"/>
</dbReference>
<dbReference type="InterPro" id="IPR029063">
    <property type="entry name" value="SAM-dependent_MTases_sf"/>
</dbReference>
<reference evidence="1" key="1">
    <citation type="submission" date="2020-07" db="EMBL/GenBank/DDBJ databases">
        <authorList>
            <person name="Nieuwenhuis M."/>
            <person name="Van De Peppel L.J.J."/>
        </authorList>
    </citation>
    <scope>NUCLEOTIDE SEQUENCE</scope>
    <source>
        <strain evidence="1">AP01</strain>
        <tissue evidence="1">Mycelium</tissue>
    </source>
</reference>